<protein>
    <submittedName>
        <fullName evidence="2">DNA primase</fullName>
    </submittedName>
</protein>
<dbReference type="GO" id="GO:0006269">
    <property type="term" value="P:DNA replication, synthesis of primer"/>
    <property type="evidence" value="ECO:0007669"/>
    <property type="project" value="TreeGrafter"/>
</dbReference>
<reference evidence="3" key="1">
    <citation type="submission" date="2018-06" db="EMBL/GenBank/DDBJ databases">
        <authorList>
            <person name="Zhirakovskaya E."/>
        </authorList>
    </citation>
    <scope>NUCLEOTIDE SEQUENCE [LARGE SCALE GENOMIC DNA]</scope>
</reference>
<dbReference type="InterPro" id="IPR050219">
    <property type="entry name" value="DnaG_primase"/>
</dbReference>
<dbReference type="Gene3D" id="3.40.1360.10">
    <property type="match status" value="1"/>
</dbReference>
<dbReference type="InterPro" id="IPR034154">
    <property type="entry name" value="TOPRIM_DnaG/twinkle"/>
</dbReference>
<dbReference type="RefSeq" id="YP_010061842.1">
    <property type="nucleotide sequence ID" value="NC_054787.1"/>
</dbReference>
<dbReference type="SUPFAM" id="SSF56731">
    <property type="entry name" value="DNA primase core"/>
    <property type="match status" value="1"/>
</dbReference>
<dbReference type="PANTHER" id="PTHR30313:SF2">
    <property type="entry name" value="DNA PRIMASE"/>
    <property type="match status" value="1"/>
</dbReference>
<dbReference type="InterPro" id="IPR006171">
    <property type="entry name" value="TOPRIM_dom"/>
</dbReference>
<sequence length="209" mass="23466">MQKLSESQRDYLWEATSRYRESLPGSPAAEYLASRGVLDAARRFGLGYVVDPLPGHEMYRGCLAIPYLRWSSWRNWSCASLRFRRLDGGSPKYMTVAGDKPRLYNTFTLTRYSKDMAITEGEIDAITAEMAGVSTVGVPGSQMWKPHFRELFLGYRNVNILADGDEAGMEFAQKVAKTLPNARIIPMPDGEDVNSLVMTQGKDALLERI</sequence>
<gene>
    <name evidence="2" type="primary">55</name>
    <name evidence="2" type="ORF">SEA_STEAMY_55</name>
</gene>
<keyword evidence="3" id="KW-1185">Reference proteome</keyword>
<dbReference type="PROSITE" id="PS50880">
    <property type="entry name" value="TOPRIM"/>
    <property type="match status" value="1"/>
</dbReference>
<proteinExistence type="predicted"/>
<dbReference type="KEGG" id="vg:64871470"/>
<dbReference type="EMBL" id="MH513984">
    <property type="protein sequence ID" value="AXH48830.1"/>
    <property type="molecule type" value="Genomic_DNA"/>
</dbReference>
<organism evidence="2 3">
    <name type="scientific">Mycobacterium phage Steamy</name>
    <dbReference type="NCBI Taxonomy" id="2250309"/>
    <lineage>
        <taxon>Viruses</taxon>
        <taxon>Duplodnaviria</taxon>
        <taxon>Heunggongvirae</taxon>
        <taxon>Uroviricota</taxon>
        <taxon>Caudoviricetes</taxon>
        <taxon>Pharaohvirus</taxon>
        <taxon>Pharaohvirus steamy</taxon>
    </lineage>
</organism>
<dbReference type="PANTHER" id="PTHR30313">
    <property type="entry name" value="DNA PRIMASE"/>
    <property type="match status" value="1"/>
</dbReference>
<evidence type="ECO:0000313" key="2">
    <source>
        <dbReference type="EMBL" id="AXH48830.1"/>
    </source>
</evidence>
<feature type="domain" description="Toprim" evidence="1">
    <location>
        <begin position="114"/>
        <end position="194"/>
    </location>
</feature>
<name>A0A345L0M8_9CAUD</name>
<dbReference type="SMART" id="SM00493">
    <property type="entry name" value="TOPRIM"/>
    <property type="match status" value="1"/>
</dbReference>
<accession>A0A345L0M8</accession>
<dbReference type="Proteomes" id="UP000259157">
    <property type="component" value="Segment"/>
</dbReference>
<dbReference type="GeneID" id="64871470"/>
<dbReference type="Pfam" id="PF13155">
    <property type="entry name" value="Toprim_2"/>
    <property type="match status" value="1"/>
</dbReference>
<evidence type="ECO:0000313" key="3">
    <source>
        <dbReference type="Proteomes" id="UP000259157"/>
    </source>
</evidence>
<evidence type="ECO:0000259" key="1">
    <source>
        <dbReference type="PROSITE" id="PS50880"/>
    </source>
</evidence>
<dbReference type="CDD" id="cd01029">
    <property type="entry name" value="TOPRIM_primases"/>
    <property type="match status" value="1"/>
</dbReference>